<name>G7E6P2_MIXOS</name>
<reference evidence="1 2" key="1">
    <citation type="journal article" date="2011" name="J. Gen. Appl. Microbiol.">
        <title>Draft genome sequencing of the enigmatic basidiomycete Mixia osmundae.</title>
        <authorList>
            <person name="Nishida H."/>
            <person name="Nagatsuka Y."/>
            <person name="Sugiyama J."/>
        </authorList>
    </citation>
    <scope>NUCLEOTIDE SEQUENCE [LARGE SCALE GENOMIC DNA]</scope>
    <source>
        <strain evidence="2">CBS 9802 / IAM 14324 / JCM 22182 / KY 12970</strain>
    </source>
</reference>
<organism evidence="1 2">
    <name type="scientific">Mixia osmundae (strain CBS 9802 / IAM 14324 / JCM 22182 / KY 12970)</name>
    <dbReference type="NCBI Taxonomy" id="764103"/>
    <lineage>
        <taxon>Eukaryota</taxon>
        <taxon>Fungi</taxon>
        <taxon>Dikarya</taxon>
        <taxon>Basidiomycota</taxon>
        <taxon>Pucciniomycotina</taxon>
        <taxon>Mixiomycetes</taxon>
        <taxon>Mixiales</taxon>
        <taxon>Mixiaceae</taxon>
        <taxon>Mixia</taxon>
    </lineage>
</organism>
<keyword evidence="2" id="KW-1185">Reference proteome</keyword>
<sequence>MWIDTISKDVICSAHSRTRLNAAHLALHVHTAINCLASFTLPGDHEPSFFEVFSGPVQTLFRARVRAISSDGIPSLTCLKEIDYPWSPDCLLVGSQMSPANIEYVMDASAIMEKHVQGTSAAIVAAVADCCDLKWEARILWYYSRDDFAATRPTFALRCTDAKKRYSSYYNLSCIAFFRQKVTFKCEMDEMGDTISTFVLYLQIRSCLMLLLLSSVLVGSAIASPKSTGQLCIGVQSCIVNCIGSYILRGADSPAAFEVLSAPDKTLFRGRVQLARDEESIVLGCHKQRDQPWGPDCKVIDVRSSPSTIEYIIDAETKFDKHVQGSSHAIVGAVYDCCDLKWEAQMTWDLTWGDFDATEPTLVLRCSNDRTRYSRSEGNKLGVDFSLQAVHRERLRLATMSQLEDFAEGCLRLGGCPHCMSALCAQKRDAHFSISFSGLIVAGTIPASSIDLQLYRRDNVSMRPDKHAVAPPRNLVELCIGVQSCIVNCFGEHIIPGTSAPSTFRVYAGPTKTLFRALLQNINGVPNAYCHQSKGQPWWPNCSLVGSDLSPSQTEYLVNATKTVDKFVQGSSDIIVTAISDCCELTWEAQMQWSPGRANDFTATEPTLSLRCTNLVTIPSTRSGTRCQDFFGLKTRFDCELDEDDDGCALSLEQRVSKGCRFRESASS</sequence>
<dbReference type="AlphaFoldDB" id="G7E6P2"/>
<dbReference type="Proteomes" id="UP000009131">
    <property type="component" value="Unassembled WGS sequence"/>
</dbReference>
<comment type="caution">
    <text evidence="1">The sequence shown here is derived from an EMBL/GenBank/DDBJ whole genome shotgun (WGS) entry which is preliminary data.</text>
</comment>
<dbReference type="EMBL" id="BABT02000153">
    <property type="protein sequence ID" value="GAA98502.1"/>
    <property type="molecule type" value="Genomic_DNA"/>
</dbReference>
<protein>
    <submittedName>
        <fullName evidence="1">Uncharacterized protein</fullName>
    </submittedName>
</protein>
<gene>
    <name evidence="1" type="primary">Mo05188</name>
    <name evidence="1" type="ORF">E5Q_05188</name>
</gene>
<evidence type="ECO:0000313" key="2">
    <source>
        <dbReference type="Proteomes" id="UP000009131"/>
    </source>
</evidence>
<reference evidence="1 2" key="2">
    <citation type="journal article" date="2012" name="Open Biol.">
        <title>Characteristics of nucleosomes and linker DNA regions on the genome of the basidiomycete Mixia osmundae revealed by mono- and dinucleosome mapping.</title>
        <authorList>
            <person name="Nishida H."/>
            <person name="Kondo S."/>
            <person name="Matsumoto T."/>
            <person name="Suzuki Y."/>
            <person name="Yoshikawa H."/>
            <person name="Taylor T.D."/>
            <person name="Sugiyama J."/>
        </authorList>
    </citation>
    <scope>NUCLEOTIDE SEQUENCE [LARGE SCALE GENOMIC DNA]</scope>
    <source>
        <strain evidence="2">CBS 9802 / IAM 14324 / JCM 22182 / KY 12970</strain>
    </source>
</reference>
<dbReference type="RefSeq" id="XP_014567678.1">
    <property type="nucleotide sequence ID" value="XM_014712192.1"/>
</dbReference>
<dbReference type="InParanoid" id="G7E6P2"/>
<dbReference type="HOGENOM" id="CLU_411073_0_0_1"/>
<accession>G7E6P2</accession>
<evidence type="ECO:0000313" key="1">
    <source>
        <dbReference type="EMBL" id="GAA98502.1"/>
    </source>
</evidence>
<proteinExistence type="predicted"/>